<evidence type="ECO:0000256" key="3">
    <source>
        <dbReference type="ARBA" id="ARBA00022692"/>
    </source>
</evidence>
<dbReference type="PANTHER" id="PTHR34478">
    <property type="entry name" value="PROTEIN LEMA"/>
    <property type="match status" value="1"/>
</dbReference>
<dbReference type="RefSeq" id="WP_064440836.1">
    <property type="nucleotide sequence ID" value="NZ_BDDI01000010.1"/>
</dbReference>
<gene>
    <name evidence="6" type="ORF">FHU29_001200</name>
</gene>
<keyword evidence="7" id="KW-1185">Reference proteome</keyword>
<evidence type="ECO:0000256" key="2">
    <source>
        <dbReference type="ARBA" id="ARBA00008854"/>
    </source>
</evidence>
<evidence type="ECO:0000256" key="1">
    <source>
        <dbReference type="ARBA" id="ARBA00004167"/>
    </source>
</evidence>
<name>A0A839RKX5_9ACTN</name>
<evidence type="ECO:0008006" key="8">
    <source>
        <dbReference type="Google" id="ProtNLM"/>
    </source>
</evidence>
<evidence type="ECO:0000313" key="6">
    <source>
        <dbReference type="EMBL" id="MBB3036766.1"/>
    </source>
</evidence>
<evidence type="ECO:0000256" key="5">
    <source>
        <dbReference type="ARBA" id="ARBA00023136"/>
    </source>
</evidence>
<dbReference type="SUPFAM" id="SSF140478">
    <property type="entry name" value="LemA-like"/>
    <property type="match status" value="1"/>
</dbReference>
<sequence>MVIALVSVLVCAALIAALAVQSHRTLSRLRSDADAAFTDLAAELRSRHELVPRVLASTERYLGSARYEASNVATARHAARTATIGRRGLLRQARAENALSQALADIFRLVSEDPAGATDPTVTCVRAQVVDLADRVDSSVLRYNTAASRYMAKRGRSPFALMTSIFGFAPRETFVLEA</sequence>
<organism evidence="6 7">
    <name type="scientific">Hoyosella altamirensis</name>
    <dbReference type="NCBI Taxonomy" id="616997"/>
    <lineage>
        <taxon>Bacteria</taxon>
        <taxon>Bacillati</taxon>
        <taxon>Actinomycetota</taxon>
        <taxon>Actinomycetes</taxon>
        <taxon>Mycobacteriales</taxon>
        <taxon>Hoyosellaceae</taxon>
        <taxon>Hoyosella</taxon>
    </lineage>
</organism>
<dbReference type="AlphaFoldDB" id="A0A839RKX5"/>
<keyword evidence="3" id="KW-0812">Transmembrane</keyword>
<comment type="similarity">
    <text evidence="2">Belongs to the LemA family.</text>
</comment>
<dbReference type="PANTHER" id="PTHR34478:SF2">
    <property type="entry name" value="MEMBRANE PROTEIN"/>
    <property type="match status" value="1"/>
</dbReference>
<comment type="subcellular location">
    <subcellularLocation>
        <location evidence="1">Membrane</location>
        <topology evidence="1">Single-pass membrane protein</topology>
    </subcellularLocation>
</comment>
<dbReference type="InterPro" id="IPR023353">
    <property type="entry name" value="LemA-like_dom_sf"/>
</dbReference>
<reference evidence="6 7" key="1">
    <citation type="submission" date="2020-08" db="EMBL/GenBank/DDBJ databases">
        <title>Sequencing the genomes of 1000 actinobacteria strains.</title>
        <authorList>
            <person name="Klenk H.-P."/>
        </authorList>
    </citation>
    <scope>NUCLEOTIDE SEQUENCE [LARGE SCALE GENOMIC DNA]</scope>
    <source>
        <strain evidence="6 7">DSM 45258</strain>
    </source>
</reference>
<dbReference type="OrthoDB" id="9829675at2"/>
<dbReference type="Gene3D" id="1.20.1440.20">
    <property type="entry name" value="LemA-like domain"/>
    <property type="match status" value="1"/>
</dbReference>
<comment type="caution">
    <text evidence="6">The sequence shown here is derived from an EMBL/GenBank/DDBJ whole genome shotgun (WGS) entry which is preliminary data.</text>
</comment>
<dbReference type="EMBL" id="JACHWS010000001">
    <property type="protein sequence ID" value="MBB3036766.1"/>
    <property type="molecule type" value="Genomic_DNA"/>
</dbReference>
<evidence type="ECO:0000256" key="4">
    <source>
        <dbReference type="ARBA" id="ARBA00022989"/>
    </source>
</evidence>
<dbReference type="Pfam" id="PF04011">
    <property type="entry name" value="LemA"/>
    <property type="match status" value="1"/>
</dbReference>
<keyword evidence="4" id="KW-1133">Transmembrane helix</keyword>
<keyword evidence="5" id="KW-0472">Membrane</keyword>
<dbReference type="GO" id="GO:0016020">
    <property type="term" value="C:membrane"/>
    <property type="evidence" value="ECO:0007669"/>
    <property type="project" value="UniProtKB-SubCell"/>
</dbReference>
<protein>
    <recommendedName>
        <fullName evidence="8">LemA family protein</fullName>
    </recommendedName>
</protein>
<dbReference type="Proteomes" id="UP000567922">
    <property type="component" value="Unassembled WGS sequence"/>
</dbReference>
<dbReference type="InterPro" id="IPR007156">
    <property type="entry name" value="MamQ_LemA"/>
</dbReference>
<proteinExistence type="inferred from homology"/>
<evidence type="ECO:0000313" key="7">
    <source>
        <dbReference type="Proteomes" id="UP000567922"/>
    </source>
</evidence>
<accession>A0A839RKX5</accession>